<reference evidence="3 4" key="1">
    <citation type="submission" date="2019-05" db="EMBL/GenBank/DDBJ databases">
        <title>Genomes sequences of two Nocardia cyriacigeorgica environmental isolates, type strains Nocardia asteroides ATCC 19247 and Nocardia cyriacigeorgica DSM 44484.</title>
        <authorList>
            <person name="Vautrin F."/>
            <person name="Bergeron E."/>
            <person name="Dubost A."/>
            <person name="Abrouk D."/>
            <person name="Rodriguez Nava V."/>
            <person name="Pujic P."/>
        </authorList>
    </citation>
    <scope>NUCLEOTIDE SEQUENCE [LARGE SCALE GENOMIC DNA]</scope>
    <source>
        <strain evidence="3 4">EML 446</strain>
    </source>
</reference>
<dbReference type="RefSeq" id="WP_138449025.1">
    <property type="nucleotide sequence ID" value="NZ_VBUT01000006.1"/>
</dbReference>
<feature type="signal peptide" evidence="1">
    <location>
        <begin position="1"/>
        <end position="26"/>
    </location>
</feature>
<dbReference type="Proteomes" id="UP000306378">
    <property type="component" value="Unassembled WGS sequence"/>
</dbReference>
<dbReference type="InterPro" id="IPR012334">
    <property type="entry name" value="Pectin_lyas_fold"/>
</dbReference>
<gene>
    <name evidence="3" type="ORF">FEK34_18220</name>
</gene>
<dbReference type="AlphaFoldDB" id="A0A5R8NMC0"/>
<evidence type="ECO:0000256" key="1">
    <source>
        <dbReference type="SAM" id="SignalP"/>
    </source>
</evidence>
<accession>A0A5R8NMC0</accession>
<comment type="caution">
    <text evidence="3">The sequence shown here is derived from an EMBL/GenBank/DDBJ whole genome shotgun (WGS) entry which is preliminary data.</text>
</comment>
<evidence type="ECO:0000313" key="3">
    <source>
        <dbReference type="EMBL" id="TLF76818.1"/>
    </source>
</evidence>
<dbReference type="EMBL" id="VBUT01000006">
    <property type="protein sequence ID" value="TLF76818.1"/>
    <property type="molecule type" value="Genomic_DNA"/>
</dbReference>
<dbReference type="Pfam" id="PF12708">
    <property type="entry name" value="Pect-lyase_RHGA_epim"/>
    <property type="match status" value="1"/>
</dbReference>
<protein>
    <submittedName>
        <fullName evidence="3">Mannuronan epimerase</fullName>
    </submittedName>
</protein>
<dbReference type="InterPro" id="IPR006311">
    <property type="entry name" value="TAT_signal"/>
</dbReference>
<evidence type="ECO:0000313" key="4">
    <source>
        <dbReference type="Proteomes" id="UP000306378"/>
    </source>
</evidence>
<sequence length="448" mass="47215">MTDNPAVPRRHMLAASLGATAAGALASCAAPSEPAPRSPRVTDAPAARNVRDFGAVGDGHADDTEALARAAAPGDGPLVLYLPAGHYLVTSWPALPDYTAVLGDGGDATTIVYEGDGTLIALTRRQRVRFARMGIFTSGPRSTAVALSECFRCSFESVVLRGNHQSENHPRYAEQRGVVLDRNTGGTTFIDCDINNFGYGVVTSCIQNYVTASKFADNRIGVLGTGGDHNAGLSLTNVEFVADKDPRTTDRHVVVDGAANDWWFTNVWFEGADTALSVGAAGQGGPAQFGMVNCKVAARAVCLDLVYCRQPYLANVEFDADDDTPPVELRIDAAGCPEGTAVNLISGTREDIDPAVFPVGWNVIGRGTGARFSTTVVAQGGEGDGDLFQARNPQRQVLAAVLPSGAWLSERTDGGIVLKDEQGTYWRLSVGTDGAVTTASLGTQRPRR</sequence>
<dbReference type="Gene3D" id="2.160.20.10">
    <property type="entry name" value="Single-stranded right-handed beta-helix, Pectin lyase-like"/>
    <property type="match status" value="1"/>
</dbReference>
<organism evidence="3 4">
    <name type="scientific">Nocardia cyriacigeorgica</name>
    <dbReference type="NCBI Taxonomy" id="135487"/>
    <lineage>
        <taxon>Bacteria</taxon>
        <taxon>Bacillati</taxon>
        <taxon>Actinomycetota</taxon>
        <taxon>Actinomycetes</taxon>
        <taxon>Mycobacteriales</taxon>
        <taxon>Nocardiaceae</taxon>
        <taxon>Nocardia</taxon>
    </lineage>
</organism>
<dbReference type="InterPro" id="IPR011050">
    <property type="entry name" value="Pectin_lyase_fold/virulence"/>
</dbReference>
<dbReference type="SUPFAM" id="SSF51126">
    <property type="entry name" value="Pectin lyase-like"/>
    <property type="match status" value="1"/>
</dbReference>
<evidence type="ECO:0000259" key="2">
    <source>
        <dbReference type="Pfam" id="PF12708"/>
    </source>
</evidence>
<keyword evidence="1" id="KW-0732">Signal</keyword>
<proteinExistence type="predicted"/>
<dbReference type="PROSITE" id="PS51318">
    <property type="entry name" value="TAT"/>
    <property type="match status" value="1"/>
</dbReference>
<feature type="chain" id="PRO_5039072085" evidence="1">
    <location>
        <begin position="27"/>
        <end position="448"/>
    </location>
</feature>
<name>A0A5R8NMC0_9NOCA</name>
<dbReference type="InterPro" id="IPR024535">
    <property type="entry name" value="RHGA/B-epi-like_pectate_lyase"/>
</dbReference>
<feature type="domain" description="Rhamnogalacturonase A/B/Epimerase-like pectate lyase" evidence="2">
    <location>
        <begin position="48"/>
        <end position="120"/>
    </location>
</feature>